<feature type="compositionally biased region" description="Basic residues" evidence="1">
    <location>
        <begin position="150"/>
        <end position="159"/>
    </location>
</feature>
<dbReference type="AlphaFoldDB" id="A0A4C1ZM04"/>
<evidence type="ECO:0000256" key="1">
    <source>
        <dbReference type="SAM" id="MobiDB-lite"/>
    </source>
</evidence>
<proteinExistence type="predicted"/>
<organism evidence="2 3">
    <name type="scientific">Eumeta variegata</name>
    <name type="common">Bagworm moth</name>
    <name type="synonym">Eumeta japonica</name>
    <dbReference type="NCBI Taxonomy" id="151549"/>
    <lineage>
        <taxon>Eukaryota</taxon>
        <taxon>Metazoa</taxon>
        <taxon>Ecdysozoa</taxon>
        <taxon>Arthropoda</taxon>
        <taxon>Hexapoda</taxon>
        <taxon>Insecta</taxon>
        <taxon>Pterygota</taxon>
        <taxon>Neoptera</taxon>
        <taxon>Endopterygota</taxon>
        <taxon>Lepidoptera</taxon>
        <taxon>Glossata</taxon>
        <taxon>Ditrysia</taxon>
        <taxon>Tineoidea</taxon>
        <taxon>Psychidae</taxon>
        <taxon>Oiketicinae</taxon>
        <taxon>Eumeta</taxon>
    </lineage>
</organism>
<accession>A0A4C1ZM04</accession>
<dbReference type="Proteomes" id="UP000299102">
    <property type="component" value="Unassembled WGS sequence"/>
</dbReference>
<keyword evidence="3" id="KW-1185">Reference proteome</keyword>
<feature type="region of interest" description="Disordered" evidence="1">
    <location>
        <begin position="143"/>
        <end position="169"/>
    </location>
</feature>
<dbReference type="EMBL" id="BGZK01001894">
    <property type="protein sequence ID" value="GBP87919.1"/>
    <property type="molecule type" value="Genomic_DNA"/>
</dbReference>
<evidence type="ECO:0000313" key="2">
    <source>
        <dbReference type="EMBL" id="GBP87919.1"/>
    </source>
</evidence>
<evidence type="ECO:0000313" key="3">
    <source>
        <dbReference type="Proteomes" id="UP000299102"/>
    </source>
</evidence>
<protein>
    <submittedName>
        <fullName evidence="2">Uncharacterized protein</fullName>
    </submittedName>
</protein>
<reference evidence="2 3" key="1">
    <citation type="journal article" date="2019" name="Commun. Biol.">
        <title>The bagworm genome reveals a unique fibroin gene that provides high tensile strength.</title>
        <authorList>
            <person name="Kono N."/>
            <person name="Nakamura H."/>
            <person name="Ohtoshi R."/>
            <person name="Tomita M."/>
            <person name="Numata K."/>
            <person name="Arakawa K."/>
        </authorList>
    </citation>
    <scope>NUCLEOTIDE SEQUENCE [LARGE SCALE GENOMIC DNA]</scope>
</reference>
<feature type="region of interest" description="Disordered" evidence="1">
    <location>
        <begin position="37"/>
        <end position="79"/>
    </location>
</feature>
<feature type="region of interest" description="Disordered" evidence="1">
    <location>
        <begin position="297"/>
        <end position="329"/>
    </location>
</feature>
<name>A0A4C1ZM04_EUMVA</name>
<sequence>MRANRGRRASLGAKTRRGSIACPMYAHTSINRWRDVLAKNSPRSYRRRPSDTPAPARPASRAGKTGGKCAGTRRPPARRRATEFIREPLYIHSRRSLNDFVARQARHRVVTRISLERALRVHAVVGARVRSWARPAVVLARGASGGAGRGRGRRWRFRHAPPPPPPNEYNSRTRRLRGLRRVGVLDLRFSELFVGSRRVWAALPTRTRHAHNGPDYIGATAGVLGITHMHFSTFPQWRCLRCRGNVKLAVYTKLKILRIGLDLASALVLHGDVNPAFAKCTTVGGCRSASLVEPPTTDARRVVSAPAGPSHATSSARATRESTGGYTSGPSTTQFIRAVRYVGCSNSSAGFLLPRLRQTIDTRSGADIAIGGGRTRFKSDIAFIRPAVFPRQLDADAAPPAPTPTHEGATS</sequence>
<gene>
    <name evidence="2" type="ORF">EVAR_100214_1</name>
</gene>
<comment type="caution">
    <text evidence="2">The sequence shown here is derived from an EMBL/GenBank/DDBJ whole genome shotgun (WGS) entry which is preliminary data.</text>
</comment>